<evidence type="ECO:0000313" key="10">
    <source>
        <dbReference type="Proteomes" id="UP001054889"/>
    </source>
</evidence>
<dbReference type="InterPro" id="IPR001471">
    <property type="entry name" value="AP2/ERF_dom"/>
</dbReference>
<reference evidence="9" key="2">
    <citation type="submission" date="2021-12" db="EMBL/GenBank/DDBJ databases">
        <title>Resequencing data analysis of finger millet.</title>
        <authorList>
            <person name="Hatakeyama M."/>
            <person name="Aluri S."/>
            <person name="Balachadran M.T."/>
            <person name="Sivarajan S.R."/>
            <person name="Poveda L."/>
            <person name="Shimizu-Inatsugi R."/>
            <person name="Schlapbach R."/>
            <person name="Sreeman S.M."/>
            <person name="Shimizu K.K."/>
        </authorList>
    </citation>
    <scope>NUCLEOTIDE SEQUENCE</scope>
</reference>
<reference evidence="9" key="1">
    <citation type="journal article" date="2018" name="DNA Res.">
        <title>Multiple hybrid de novo genome assembly of finger millet, an orphan allotetraploid crop.</title>
        <authorList>
            <person name="Hatakeyama M."/>
            <person name="Aluri S."/>
            <person name="Balachadran M.T."/>
            <person name="Sivarajan S.R."/>
            <person name="Patrignani A."/>
            <person name="Gruter S."/>
            <person name="Poveda L."/>
            <person name="Shimizu-Inatsugi R."/>
            <person name="Baeten J."/>
            <person name="Francoijs K.J."/>
            <person name="Nataraja K.N."/>
            <person name="Reddy Y.A.N."/>
            <person name="Phadnis S."/>
            <person name="Ravikumar R.L."/>
            <person name="Schlapbach R."/>
            <person name="Sreeman S.M."/>
            <person name="Shimizu K.K."/>
        </authorList>
    </citation>
    <scope>NUCLEOTIDE SEQUENCE</scope>
</reference>
<accession>A0AAV5E4Q6</accession>
<dbReference type="Gene3D" id="3.30.730.10">
    <property type="entry name" value="AP2/ERF domain"/>
    <property type="match status" value="2"/>
</dbReference>
<dbReference type="PANTHER" id="PTHR32467">
    <property type="entry name" value="AP2-LIKE ETHYLENE-RESPONSIVE TRANSCRIPTION FACTOR"/>
    <property type="match status" value="1"/>
</dbReference>
<evidence type="ECO:0000256" key="1">
    <source>
        <dbReference type="ARBA" id="ARBA00004123"/>
    </source>
</evidence>
<feature type="region of interest" description="Disordered" evidence="7">
    <location>
        <begin position="240"/>
        <end position="275"/>
    </location>
</feature>
<name>A0AAV5E4Q6_ELECO</name>
<comment type="subcellular location">
    <subcellularLocation>
        <location evidence="1">Nucleus</location>
    </subcellularLocation>
</comment>
<dbReference type="SUPFAM" id="SSF54171">
    <property type="entry name" value="DNA-binding domain"/>
    <property type="match status" value="2"/>
</dbReference>
<feature type="region of interest" description="Disordered" evidence="7">
    <location>
        <begin position="32"/>
        <end position="67"/>
    </location>
</feature>
<feature type="compositionally biased region" description="Low complexity" evidence="7">
    <location>
        <begin position="254"/>
        <end position="264"/>
    </location>
</feature>
<sequence length="376" mass="40546">MRKPTACSLSPSSSLTSSSAAFSSVSSAASTSSAGFCYAPPSWTPRPNGNTKRKRSRCSRAKNAAGAIAVSRTRSSVYRGVTRHKGSGKFEAHLWDANASNPTSKKKGRQGAYVSEEAAARSYDLAALKYWGSRSVLNFPVESYKQEREKMKRMTREGYLATLRRRSCGFSRGISLYRGVAKHHHNGRWEARIGHAGGKKYVYLGTFGSQEEAARAYDLAAVEIRGRSAITNFDISSYLQPAPRAQPRPPAPPDAAAAAAAQARARGRPVNDDQVAPLPLGPALLDADDVDHAIAEILPALGMDPADFEAQYPARRARVHHQPDDLRGLPVLPDSVMRFEDDIEALFDAAVPDEAQDAASYAAATAISSLASGRWL</sequence>
<proteinExistence type="inferred from homology"/>
<protein>
    <recommendedName>
        <fullName evidence="8">AP2/ERF domain-containing protein</fullName>
    </recommendedName>
</protein>
<keyword evidence="10" id="KW-1185">Reference proteome</keyword>
<dbReference type="GO" id="GO:0003700">
    <property type="term" value="F:DNA-binding transcription factor activity"/>
    <property type="evidence" value="ECO:0007669"/>
    <property type="project" value="InterPro"/>
</dbReference>
<keyword evidence="4" id="KW-0804">Transcription</keyword>
<feature type="compositionally biased region" description="Basic residues" evidence="7">
    <location>
        <begin position="51"/>
        <end position="60"/>
    </location>
</feature>
<dbReference type="EMBL" id="BQKI01000073">
    <property type="protein sequence ID" value="GJN17382.1"/>
    <property type="molecule type" value="Genomic_DNA"/>
</dbReference>
<dbReference type="PROSITE" id="PS51032">
    <property type="entry name" value="AP2_ERF"/>
    <property type="match status" value="2"/>
</dbReference>
<dbReference type="GO" id="GO:0005634">
    <property type="term" value="C:nucleus"/>
    <property type="evidence" value="ECO:0007669"/>
    <property type="project" value="UniProtKB-SubCell"/>
</dbReference>
<dbReference type="PRINTS" id="PR00367">
    <property type="entry name" value="ETHRSPELEMNT"/>
</dbReference>
<keyword evidence="2" id="KW-0805">Transcription regulation</keyword>
<evidence type="ECO:0000256" key="6">
    <source>
        <dbReference type="ARBA" id="ARBA00037973"/>
    </source>
</evidence>
<evidence type="ECO:0000256" key="7">
    <source>
        <dbReference type="SAM" id="MobiDB-lite"/>
    </source>
</evidence>
<dbReference type="PANTHER" id="PTHR32467:SF249">
    <property type="entry name" value="AP2_ERF DOMAIN-CONTAINING PROTEIN"/>
    <property type="match status" value="1"/>
</dbReference>
<evidence type="ECO:0000256" key="4">
    <source>
        <dbReference type="ARBA" id="ARBA00023163"/>
    </source>
</evidence>
<evidence type="ECO:0000256" key="5">
    <source>
        <dbReference type="ARBA" id="ARBA00023242"/>
    </source>
</evidence>
<evidence type="ECO:0000256" key="2">
    <source>
        <dbReference type="ARBA" id="ARBA00023015"/>
    </source>
</evidence>
<evidence type="ECO:0000313" key="9">
    <source>
        <dbReference type="EMBL" id="GJN17382.1"/>
    </source>
</evidence>
<dbReference type="InterPro" id="IPR036955">
    <property type="entry name" value="AP2/ERF_dom_sf"/>
</dbReference>
<dbReference type="Proteomes" id="UP001054889">
    <property type="component" value="Unassembled WGS sequence"/>
</dbReference>
<dbReference type="SMART" id="SM00380">
    <property type="entry name" value="AP2"/>
    <property type="match status" value="2"/>
</dbReference>
<feature type="domain" description="AP2/ERF" evidence="8">
    <location>
        <begin position="176"/>
        <end position="234"/>
    </location>
</feature>
<dbReference type="AlphaFoldDB" id="A0AAV5E4Q6"/>
<keyword evidence="3" id="KW-0238">DNA-binding</keyword>
<evidence type="ECO:0000256" key="3">
    <source>
        <dbReference type="ARBA" id="ARBA00023125"/>
    </source>
</evidence>
<comment type="caution">
    <text evidence="9">The sequence shown here is derived from an EMBL/GenBank/DDBJ whole genome shotgun (WGS) entry which is preliminary data.</text>
</comment>
<dbReference type="InterPro" id="IPR016177">
    <property type="entry name" value="DNA-bd_dom_sf"/>
</dbReference>
<dbReference type="Pfam" id="PF00847">
    <property type="entry name" value="AP2"/>
    <property type="match status" value="1"/>
</dbReference>
<dbReference type="CDD" id="cd00018">
    <property type="entry name" value="AP2"/>
    <property type="match status" value="2"/>
</dbReference>
<keyword evidence="5" id="KW-0539">Nucleus</keyword>
<organism evidence="9 10">
    <name type="scientific">Eleusine coracana subsp. coracana</name>
    <dbReference type="NCBI Taxonomy" id="191504"/>
    <lineage>
        <taxon>Eukaryota</taxon>
        <taxon>Viridiplantae</taxon>
        <taxon>Streptophyta</taxon>
        <taxon>Embryophyta</taxon>
        <taxon>Tracheophyta</taxon>
        <taxon>Spermatophyta</taxon>
        <taxon>Magnoliopsida</taxon>
        <taxon>Liliopsida</taxon>
        <taxon>Poales</taxon>
        <taxon>Poaceae</taxon>
        <taxon>PACMAD clade</taxon>
        <taxon>Chloridoideae</taxon>
        <taxon>Cynodonteae</taxon>
        <taxon>Eleusininae</taxon>
        <taxon>Eleusine</taxon>
    </lineage>
</organism>
<evidence type="ECO:0000259" key="8">
    <source>
        <dbReference type="PROSITE" id="PS51032"/>
    </source>
</evidence>
<gene>
    <name evidence="9" type="primary">gb04444</name>
    <name evidence="9" type="ORF">PR202_gb04444</name>
</gene>
<feature type="compositionally biased region" description="Pro residues" evidence="7">
    <location>
        <begin position="244"/>
        <end position="253"/>
    </location>
</feature>
<comment type="similarity">
    <text evidence="6">Belongs to the AP2/ERF transcription factor family. AP2 subfamily.</text>
</comment>
<dbReference type="GO" id="GO:0003677">
    <property type="term" value="F:DNA binding"/>
    <property type="evidence" value="ECO:0007669"/>
    <property type="project" value="UniProtKB-KW"/>
</dbReference>
<feature type="domain" description="AP2/ERF" evidence="8">
    <location>
        <begin position="77"/>
        <end position="140"/>
    </location>
</feature>